<keyword evidence="3" id="KW-1185">Reference proteome</keyword>
<evidence type="ECO:0000256" key="1">
    <source>
        <dbReference type="SAM" id="MobiDB-lite"/>
    </source>
</evidence>
<feature type="compositionally biased region" description="Basic and acidic residues" evidence="1">
    <location>
        <begin position="315"/>
        <end position="329"/>
    </location>
</feature>
<feature type="compositionally biased region" description="Basic residues" evidence="1">
    <location>
        <begin position="302"/>
        <end position="314"/>
    </location>
</feature>
<feature type="compositionally biased region" description="Basic and acidic residues" evidence="1">
    <location>
        <begin position="411"/>
        <end position="422"/>
    </location>
</feature>
<dbReference type="EMBL" id="CACVKT020005665">
    <property type="protein sequence ID" value="CAC5397127.1"/>
    <property type="molecule type" value="Genomic_DNA"/>
</dbReference>
<name>A0A6J8CPD4_MYTCO</name>
<reference evidence="2 3" key="1">
    <citation type="submission" date="2020-06" db="EMBL/GenBank/DDBJ databases">
        <authorList>
            <person name="Li R."/>
            <person name="Bekaert M."/>
        </authorList>
    </citation>
    <scope>NUCLEOTIDE SEQUENCE [LARGE SCALE GENOMIC DNA]</scope>
    <source>
        <strain evidence="3">wild</strain>
    </source>
</reference>
<evidence type="ECO:0008006" key="4">
    <source>
        <dbReference type="Google" id="ProtNLM"/>
    </source>
</evidence>
<sequence length="490" mass="56695">MPLVCLQLNTVSNCDCATKGLFDYDSSFWKRSSNLDEPIDIIRLEDILNTARQSGKVKEEEVNDMLTSKLFEGLRPELKNVGRYKRDTINEYDKLLKSLRMLELISQLEDIQEQQQSNVRHIKHYRSKQNKQRINVIHDETILYRPTTKARLCNEHTDDRICWRCNQQGQISVNCTVRLDHSQNMRRAINFQQIYDTERALTNVQPKGLLGLANEVEITNIREASIKAICSVQQNTPYSESLAMSSQVIDGWPNFNNMTKINIREEQQNDDIIRFWIMAVNRKEKPKEESQERPQPTPKPIPKPRTKATRRKRKKETEETKVNITHDVDKESDEDSLVCIMRQPAADVIESDNDIPLDADTESVDDTFAVLEETGDHKVLIEEQQENQELQPDDFEENDDSNDDQDDVDNDEAHGEPNRHSDGLQQETTRRSTRHKTSTTLTKYKDFHVPSILKGGQQTDWMIRADYLRSAISSGAFENVENNVSNAFLS</sequence>
<accession>A0A6J8CPD4</accession>
<organism evidence="2 3">
    <name type="scientific">Mytilus coruscus</name>
    <name type="common">Sea mussel</name>
    <dbReference type="NCBI Taxonomy" id="42192"/>
    <lineage>
        <taxon>Eukaryota</taxon>
        <taxon>Metazoa</taxon>
        <taxon>Spiralia</taxon>
        <taxon>Lophotrochozoa</taxon>
        <taxon>Mollusca</taxon>
        <taxon>Bivalvia</taxon>
        <taxon>Autobranchia</taxon>
        <taxon>Pteriomorphia</taxon>
        <taxon>Mytilida</taxon>
        <taxon>Mytiloidea</taxon>
        <taxon>Mytilidae</taxon>
        <taxon>Mytilinae</taxon>
        <taxon>Mytilus</taxon>
    </lineage>
</organism>
<evidence type="ECO:0000313" key="3">
    <source>
        <dbReference type="Proteomes" id="UP000507470"/>
    </source>
</evidence>
<dbReference type="AlphaFoldDB" id="A0A6J8CPD4"/>
<evidence type="ECO:0000313" key="2">
    <source>
        <dbReference type="EMBL" id="CAC5397127.1"/>
    </source>
</evidence>
<feature type="compositionally biased region" description="Acidic residues" evidence="1">
    <location>
        <begin position="384"/>
        <end position="410"/>
    </location>
</feature>
<feature type="region of interest" description="Disordered" evidence="1">
    <location>
        <begin position="384"/>
        <end position="441"/>
    </location>
</feature>
<gene>
    <name evidence="2" type="ORF">MCOR_31595</name>
</gene>
<dbReference type="Proteomes" id="UP000507470">
    <property type="component" value="Unassembled WGS sequence"/>
</dbReference>
<protein>
    <recommendedName>
        <fullName evidence="4">CCHC-type domain-containing protein</fullName>
    </recommendedName>
</protein>
<proteinExistence type="predicted"/>
<feature type="region of interest" description="Disordered" evidence="1">
    <location>
        <begin position="284"/>
        <end position="335"/>
    </location>
</feature>